<gene>
    <name evidence="18" type="primary">glmU</name>
    <name evidence="20" type="ordered locus">Sulba_1138</name>
</gene>
<feature type="active site" description="Proton acceptor" evidence="18">
    <location>
        <position position="337"/>
    </location>
</feature>
<dbReference type="Proteomes" id="UP000006176">
    <property type="component" value="Chromosome"/>
</dbReference>
<dbReference type="OrthoDB" id="9775031at2"/>
<dbReference type="SUPFAM" id="SSF51161">
    <property type="entry name" value="Trimeric LpxA-like enzymes"/>
    <property type="match status" value="1"/>
</dbReference>
<dbReference type="HAMAP" id="MF_01631">
    <property type="entry name" value="GlmU"/>
    <property type="match status" value="1"/>
</dbReference>
<evidence type="ECO:0000256" key="14">
    <source>
        <dbReference type="ARBA" id="ARBA00023316"/>
    </source>
</evidence>
<evidence type="ECO:0000256" key="10">
    <source>
        <dbReference type="ARBA" id="ARBA00022960"/>
    </source>
</evidence>
<comment type="function">
    <text evidence="17 18">Catalyzes the last two sequential reactions in the de novo biosynthetic pathway for UDP-N-acetylglucosamine (UDP-GlcNAc). The C-terminal domain catalyzes the transfer of acetyl group from acetyl coenzyme A to glucosamine-1-phosphate (GlcN-1-P) to produce N-acetylglucosamine-1-phosphate (GlcNAc-1-P), which is converted into UDP-GlcNAc by the transfer of uridine 5-monophosphate (from uridine 5-triphosphate), a reaction catalyzed by the N-terminal domain.</text>
</comment>
<dbReference type="Pfam" id="PF12804">
    <property type="entry name" value="NTP_transf_3"/>
    <property type="match status" value="1"/>
</dbReference>
<keyword evidence="13 18" id="KW-0012">Acyltransferase</keyword>
<accession>I3XWW0</accession>
<feature type="binding site" evidence="18">
    <location>
        <position position="222"/>
    </location>
    <ligand>
        <name>UDP-N-acetyl-alpha-D-glucosamine</name>
        <dbReference type="ChEBI" id="CHEBI:57705"/>
    </ligand>
</feature>
<dbReference type="PANTHER" id="PTHR43584">
    <property type="entry name" value="NUCLEOTIDYL TRANSFERASE"/>
    <property type="match status" value="1"/>
</dbReference>
<keyword evidence="7 18" id="KW-0479">Metal-binding</keyword>
<dbReference type="InterPro" id="IPR001451">
    <property type="entry name" value="Hexapep"/>
</dbReference>
<dbReference type="GO" id="GO:0071555">
    <property type="term" value="P:cell wall organization"/>
    <property type="evidence" value="ECO:0007669"/>
    <property type="project" value="UniProtKB-KW"/>
</dbReference>
<dbReference type="GO" id="GO:0009245">
    <property type="term" value="P:lipid A biosynthetic process"/>
    <property type="evidence" value="ECO:0007669"/>
    <property type="project" value="UniProtKB-UniRule"/>
</dbReference>
<dbReference type="AlphaFoldDB" id="I3XWW0"/>
<evidence type="ECO:0000256" key="3">
    <source>
        <dbReference type="ARBA" id="ARBA00007947"/>
    </source>
</evidence>
<comment type="similarity">
    <text evidence="2 18">In the C-terminal section; belongs to the transferase hexapeptide repeat family.</text>
</comment>
<dbReference type="InterPro" id="IPR038009">
    <property type="entry name" value="GlmU_C_LbH"/>
</dbReference>
<dbReference type="NCBIfam" id="NF010939">
    <property type="entry name" value="PRK14359.1"/>
    <property type="match status" value="1"/>
</dbReference>
<feature type="binding site" evidence="18">
    <location>
        <position position="397"/>
    </location>
    <ligand>
        <name>acetyl-CoA</name>
        <dbReference type="ChEBI" id="CHEBI:57288"/>
    </ligand>
</feature>
<dbReference type="UniPathway" id="UPA00973"/>
<feature type="region of interest" description="Linker" evidence="18">
    <location>
        <begin position="225"/>
        <end position="245"/>
    </location>
</feature>
<dbReference type="EC" id="2.7.7.23" evidence="18"/>
<evidence type="ECO:0000256" key="13">
    <source>
        <dbReference type="ARBA" id="ARBA00023315"/>
    </source>
</evidence>
<dbReference type="PROSITE" id="PS00101">
    <property type="entry name" value="HEXAPEP_TRANSFERASES"/>
    <property type="match status" value="1"/>
</dbReference>
<dbReference type="GO" id="GO:0016020">
    <property type="term" value="C:membrane"/>
    <property type="evidence" value="ECO:0007669"/>
    <property type="project" value="GOC"/>
</dbReference>
<dbReference type="EMBL" id="CP003333">
    <property type="protein sequence ID" value="AFL68434.1"/>
    <property type="molecule type" value="Genomic_DNA"/>
</dbReference>
<keyword evidence="10 18" id="KW-0133">Cell shape</keyword>
<keyword evidence="21" id="KW-1185">Reference proteome</keyword>
<dbReference type="GO" id="GO:0000902">
    <property type="term" value="P:cell morphogenesis"/>
    <property type="evidence" value="ECO:0007669"/>
    <property type="project" value="UniProtKB-UniRule"/>
</dbReference>
<evidence type="ECO:0000256" key="17">
    <source>
        <dbReference type="ARBA" id="ARBA00049628"/>
    </source>
</evidence>
<comment type="similarity">
    <text evidence="3 18">In the N-terminal section; belongs to the N-acetylglucosamine-1-phosphate uridyltransferase family.</text>
</comment>
<dbReference type="EC" id="2.3.1.157" evidence="18"/>
<feature type="domain" description="MobA-like NTP transferase" evidence="19">
    <location>
        <begin position="6"/>
        <end position="136"/>
    </location>
</feature>
<dbReference type="Pfam" id="PF00132">
    <property type="entry name" value="Hexapep"/>
    <property type="match status" value="1"/>
</dbReference>
<name>I3XWW0_SULBS</name>
<comment type="subunit">
    <text evidence="18">Homotrimer.</text>
</comment>
<feature type="binding site" evidence="18">
    <location>
        <begin position="360"/>
        <end position="361"/>
    </location>
    <ligand>
        <name>acetyl-CoA</name>
        <dbReference type="ChEBI" id="CHEBI:57288"/>
    </ligand>
</feature>
<evidence type="ECO:0000259" key="19">
    <source>
        <dbReference type="Pfam" id="PF12804"/>
    </source>
</evidence>
<evidence type="ECO:0000256" key="9">
    <source>
        <dbReference type="ARBA" id="ARBA00022842"/>
    </source>
</evidence>
<dbReference type="InterPro" id="IPR025877">
    <property type="entry name" value="MobA-like_NTP_Trfase"/>
</dbReference>
<keyword evidence="14 18" id="KW-0961">Cell wall biogenesis/degradation</keyword>
<feature type="binding site" evidence="18">
    <location>
        <position position="222"/>
    </location>
    <ligand>
        <name>Mg(2+)</name>
        <dbReference type="ChEBI" id="CHEBI:18420"/>
    </ligand>
</feature>
<dbReference type="PANTHER" id="PTHR43584:SF3">
    <property type="entry name" value="BIFUNCTIONAL PROTEIN GLMU"/>
    <property type="match status" value="1"/>
</dbReference>
<keyword evidence="6 18" id="KW-0548">Nucleotidyltransferase</keyword>
<comment type="pathway">
    <text evidence="18">Nucleotide-sugar biosynthesis; UDP-N-acetyl-alpha-D-glucosamine biosynthesis; UDP-N-acetyl-alpha-D-glucosamine from N-acetyl-alpha-D-glucosamine 1-phosphate: step 1/1.</text>
</comment>
<comment type="cofactor">
    <cofactor evidence="18">
        <name>Mg(2+)</name>
        <dbReference type="ChEBI" id="CHEBI:18420"/>
    </cofactor>
    <text evidence="18">Binds 1 Mg(2+) ion per subunit.</text>
</comment>
<dbReference type="InterPro" id="IPR029044">
    <property type="entry name" value="Nucleotide-diphossugar_trans"/>
</dbReference>
<keyword evidence="11 18" id="KW-0573">Peptidoglycan synthesis</keyword>
<feature type="binding site" evidence="18">
    <location>
        <begin position="81"/>
        <end position="82"/>
    </location>
    <ligand>
        <name>UDP-N-acetyl-alpha-D-glucosamine</name>
        <dbReference type="ChEBI" id="CHEBI:57705"/>
    </ligand>
</feature>
<evidence type="ECO:0000256" key="4">
    <source>
        <dbReference type="ARBA" id="ARBA00022490"/>
    </source>
</evidence>
<evidence type="ECO:0000313" key="21">
    <source>
        <dbReference type="Proteomes" id="UP000006176"/>
    </source>
</evidence>
<sequence length="433" mass="48066">MNISIAIMAAGLGTRMKSTLPKVLHEISGFEMLYHIIKEAQKISDDIHVILYHQADLVQEKMNRYFSGIHYVIQDHQNFPGTGGAIRGVVPKHEKVLVLNGDMPLLEADDMQNFTHVDADVVMSVFTCKEPFGYGRIIMDAHQNVQKIVEEKDASVEEKKVTAVNAGVYLFKTDFLQENLPKLSNQNNQNEYYITDLIALANVENKTVKALFVDEKTFMGVNSKYHLSQAEELMQERIKRRFMEQGVSMRLASTIYIEADVQMSGECKLENGVSLLKGTILENAHIKAHSVIEKSVIKNSDIGPMARIRPDSYIEDTHIGNFVEVKKSTLKGVKAGHLSYLGDASIDEGTNIGCGTITCNYDGKAKYQTIIGKNVFVGSDSQLVAPVTIADDVIIASGTTVTKNIPKGALAINRAPLKIMEGFFYKFFGKDHA</sequence>
<evidence type="ECO:0000256" key="5">
    <source>
        <dbReference type="ARBA" id="ARBA00022679"/>
    </source>
</evidence>
<feature type="binding site" evidence="18">
    <location>
        <position position="309"/>
    </location>
    <ligand>
        <name>UDP-N-acetyl-alpha-D-glucosamine</name>
        <dbReference type="ChEBI" id="CHEBI:57705"/>
    </ligand>
</feature>
<dbReference type="GO" id="GO:0006048">
    <property type="term" value="P:UDP-N-acetylglucosamine biosynthetic process"/>
    <property type="evidence" value="ECO:0007669"/>
    <property type="project" value="UniProtKB-UniPathway"/>
</dbReference>
<dbReference type="Gene3D" id="2.160.10.10">
    <property type="entry name" value="Hexapeptide repeat proteins"/>
    <property type="match status" value="1"/>
</dbReference>
<evidence type="ECO:0000313" key="20">
    <source>
        <dbReference type="EMBL" id="AFL68434.1"/>
    </source>
</evidence>
<evidence type="ECO:0000256" key="18">
    <source>
        <dbReference type="HAMAP-Rule" id="MF_01631"/>
    </source>
</evidence>
<feature type="binding site" evidence="18">
    <location>
        <position position="135"/>
    </location>
    <ligand>
        <name>UDP-N-acetyl-alpha-D-glucosamine</name>
        <dbReference type="ChEBI" id="CHEBI:57705"/>
    </ligand>
</feature>
<dbReference type="GO" id="GO:0003977">
    <property type="term" value="F:UDP-N-acetylglucosamine diphosphorylase activity"/>
    <property type="evidence" value="ECO:0007669"/>
    <property type="project" value="UniProtKB-UniRule"/>
</dbReference>
<feature type="binding site" evidence="18">
    <location>
        <position position="150"/>
    </location>
    <ligand>
        <name>UDP-N-acetyl-alpha-D-glucosamine</name>
        <dbReference type="ChEBI" id="CHEBI:57705"/>
    </ligand>
</feature>
<dbReference type="RefSeq" id="WP_014769313.1">
    <property type="nucleotide sequence ID" value="NC_018002.1"/>
</dbReference>
<feature type="binding site" evidence="18">
    <location>
        <position position="326"/>
    </location>
    <ligand>
        <name>UDP-N-acetyl-alpha-D-glucosamine</name>
        <dbReference type="ChEBI" id="CHEBI:57705"/>
    </ligand>
</feature>
<feature type="binding site" evidence="18">
    <location>
        <position position="379"/>
    </location>
    <ligand>
        <name>acetyl-CoA</name>
        <dbReference type="ChEBI" id="CHEBI:57288"/>
    </ligand>
</feature>
<evidence type="ECO:0000256" key="12">
    <source>
        <dbReference type="ARBA" id="ARBA00023268"/>
    </source>
</evidence>
<feature type="region of interest" description="Pyrophosphorylase" evidence="18">
    <location>
        <begin position="1"/>
        <end position="224"/>
    </location>
</feature>
<feature type="binding site" evidence="18">
    <location>
        <position position="22"/>
    </location>
    <ligand>
        <name>UDP-N-acetyl-alpha-D-glucosamine</name>
        <dbReference type="ChEBI" id="CHEBI:57705"/>
    </ligand>
</feature>
<evidence type="ECO:0000256" key="1">
    <source>
        <dbReference type="ARBA" id="ARBA00004496"/>
    </source>
</evidence>
<comment type="pathway">
    <text evidence="18">Bacterial outer membrane biogenesis; LPS lipid A biosynthesis.</text>
</comment>
<dbReference type="eggNOG" id="COG1207">
    <property type="taxonomic scope" value="Bacteria"/>
</dbReference>
<feature type="region of interest" description="N-acetyltransferase" evidence="18">
    <location>
        <begin position="246"/>
        <end position="433"/>
    </location>
</feature>
<evidence type="ECO:0000256" key="8">
    <source>
        <dbReference type="ARBA" id="ARBA00022737"/>
    </source>
</evidence>
<evidence type="ECO:0000256" key="16">
    <source>
        <dbReference type="ARBA" id="ARBA00048493"/>
    </source>
</evidence>
<dbReference type="GO" id="GO:0000287">
    <property type="term" value="F:magnesium ion binding"/>
    <property type="evidence" value="ECO:0007669"/>
    <property type="project" value="UniProtKB-UniRule"/>
</dbReference>
<comment type="caution">
    <text evidence="18">Lacks conserved residue(s) required for the propagation of feature annotation.</text>
</comment>
<dbReference type="KEGG" id="sba:Sulba_1138"/>
<dbReference type="InterPro" id="IPR050065">
    <property type="entry name" value="GlmU-like"/>
</dbReference>
<proteinExistence type="inferred from homology"/>
<dbReference type="UniPathway" id="UPA00113">
    <property type="reaction ID" value="UER00532"/>
</dbReference>
<keyword evidence="12 18" id="KW-0511">Multifunctional enzyme</keyword>
<dbReference type="STRING" id="760154.Sulba_1138"/>
<dbReference type="PATRIC" id="fig|760154.4.peg.1140"/>
<dbReference type="InterPro" id="IPR005882">
    <property type="entry name" value="Bifunctional_GlmU"/>
</dbReference>
<evidence type="ECO:0000256" key="7">
    <source>
        <dbReference type="ARBA" id="ARBA00022723"/>
    </source>
</evidence>
<dbReference type="CDD" id="cd02540">
    <property type="entry name" value="GT2_GlmU_N_bac"/>
    <property type="match status" value="1"/>
</dbReference>
<evidence type="ECO:0000256" key="11">
    <source>
        <dbReference type="ARBA" id="ARBA00022984"/>
    </source>
</evidence>
<comment type="catalytic activity">
    <reaction evidence="16 18">
        <text>N-acetyl-alpha-D-glucosamine 1-phosphate + UTP + H(+) = UDP-N-acetyl-alpha-D-glucosamine + diphosphate</text>
        <dbReference type="Rhea" id="RHEA:13509"/>
        <dbReference type="ChEBI" id="CHEBI:15378"/>
        <dbReference type="ChEBI" id="CHEBI:33019"/>
        <dbReference type="ChEBI" id="CHEBI:46398"/>
        <dbReference type="ChEBI" id="CHEBI:57705"/>
        <dbReference type="ChEBI" id="CHEBI:57776"/>
        <dbReference type="EC" id="2.7.7.23"/>
    </reaction>
</comment>
<protein>
    <recommendedName>
        <fullName evidence="18">Bifunctional protein GlmU</fullName>
    </recommendedName>
    <domain>
        <recommendedName>
            <fullName evidence="18">UDP-N-acetylglucosamine pyrophosphorylase</fullName>
            <ecNumber evidence="18">2.7.7.23</ecNumber>
        </recommendedName>
        <alternativeName>
            <fullName evidence="18">N-acetylglucosamine-1-phosphate uridyltransferase</fullName>
        </alternativeName>
    </domain>
    <domain>
        <recommendedName>
            <fullName evidence="18">Glucosamine-1-phosphate N-acetyltransferase</fullName>
            <ecNumber evidence="18">2.3.1.157</ecNumber>
        </recommendedName>
    </domain>
</protein>
<dbReference type="HOGENOM" id="CLU_029499_15_2_7"/>
<dbReference type="Gene3D" id="3.90.550.10">
    <property type="entry name" value="Spore Coat Polysaccharide Biosynthesis Protein SpsA, Chain A"/>
    <property type="match status" value="1"/>
</dbReference>
<dbReference type="SUPFAM" id="SSF53448">
    <property type="entry name" value="Nucleotide-diphospho-sugar transferases"/>
    <property type="match status" value="1"/>
</dbReference>
<keyword evidence="9 18" id="KW-0460">Magnesium</keyword>
<keyword evidence="5 18" id="KW-0808">Transferase</keyword>
<evidence type="ECO:0000256" key="15">
    <source>
        <dbReference type="ARBA" id="ARBA00048247"/>
    </source>
</evidence>
<dbReference type="GO" id="GO:0008360">
    <property type="term" value="P:regulation of cell shape"/>
    <property type="evidence" value="ECO:0007669"/>
    <property type="project" value="UniProtKB-KW"/>
</dbReference>
<evidence type="ECO:0000256" key="6">
    <source>
        <dbReference type="ARBA" id="ARBA00022695"/>
    </source>
</evidence>
<dbReference type="InterPro" id="IPR011004">
    <property type="entry name" value="Trimer_LpxA-like_sf"/>
</dbReference>
<feature type="binding site" evidence="18">
    <location>
        <position position="102"/>
    </location>
    <ligand>
        <name>Mg(2+)</name>
        <dbReference type="ChEBI" id="CHEBI:18420"/>
    </ligand>
</feature>
<reference evidence="20 21" key="1">
    <citation type="submission" date="2012-06" db="EMBL/GenBank/DDBJ databases">
        <title>Complete sequence of Sulfurospirillum barnesii SES-3.</title>
        <authorList>
            <consortium name="US DOE Joint Genome Institute"/>
            <person name="Lucas S."/>
            <person name="Han J."/>
            <person name="Lapidus A."/>
            <person name="Cheng J.-F."/>
            <person name="Goodwin L."/>
            <person name="Pitluck S."/>
            <person name="Peters L."/>
            <person name="Ovchinnikova G."/>
            <person name="Lu M."/>
            <person name="Detter J.C."/>
            <person name="Han C."/>
            <person name="Tapia R."/>
            <person name="Land M."/>
            <person name="Hauser L."/>
            <person name="Kyrpides N."/>
            <person name="Ivanova N."/>
            <person name="Pagani I."/>
            <person name="Stolz J."/>
            <person name="Arkin A."/>
            <person name="Dehal P."/>
            <person name="Oremland R."/>
            <person name="Saltikov C."/>
            <person name="Basu P."/>
            <person name="Hollibaugh J."/>
            <person name="Newman D."/>
            <person name="Stolyar S."/>
            <person name="Hazen T."/>
            <person name="Woyke T."/>
        </authorList>
    </citation>
    <scope>NUCLEOTIDE SEQUENCE [LARGE SCALE GENOMIC DNA]</scope>
    <source>
        <strain evidence="21">ATCC 700032 / DSM 10660 / SES-3</strain>
    </source>
</reference>
<comment type="pathway">
    <text evidence="18">Nucleotide-sugar biosynthesis; UDP-N-acetyl-alpha-D-glucosamine biosynthesis; N-acetyl-alpha-D-glucosamine 1-phosphate from alpha-D-glucosamine 6-phosphate (route II): step 2/2.</text>
</comment>
<evidence type="ECO:0000256" key="2">
    <source>
        <dbReference type="ARBA" id="ARBA00007707"/>
    </source>
</evidence>
<dbReference type="NCBIfam" id="TIGR01173">
    <property type="entry name" value="glmU"/>
    <property type="match status" value="1"/>
</dbReference>
<dbReference type="CDD" id="cd03353">
    <property type="entry name" value="LbH_GlmU_C"/>
    <property type="match status" value="1"/>
</dbReference>
<feature type="binding site" evidence="18">
    <location>
        <position position="165"/>
    </location>
    <ligand>
        <name>UDP-N-acetyl-alpha-D-glucosamine</name>
        <dbReference type="ChEBI" id="CHEBI:57705"/>
    </ligand>
</feature>
<keyword evidence="8 18" id="KW-0677">Repeat</keyword>
<feature type="binding site" evidence="18">
    <location>
        <position position="414"/>
    </location>
    <ligand>
        <name>acetyl-CoA</name>
        <dbReference type="ChEBI" id="CHEBI:57288"/>
    </ligand>
</feature>
<dbReference type="InterPro" id="IPR018357">
    <property type="entry name" value="Hexapep_transf_CS"/>
</dbReference>
<keyword evidence="4 18" id="KW-0963">Cytoplasm</keyword>
<comment type="subcellular location">
    <subcellularLocation>
        <location evidence="1 18">Cytoplasm</location>
    </subcellularLocation>
</comment>
<dbReference type="GO" id="GO:0005737">
    <property type="term" value="C:cytoplasm"/>
    <property type="evidence" value="ECO:0007669"/>
    <property type="project" value="UniProtKB-SubCell"/>
</dbReference>
<dbReference type="GO" id="GO:0009252">
    <property type="term" value="P:peptidoglycan biosynthetic process"/>
    <property type="evidence" value="ECO:0007669"/>
    <property type="project" value="UniProtKB-UniRule"/>
</dbReference>
<comment type="catalytic activity">
    <reaction evidence="15 18">
        <text>alpha-D-glucosamine 1-phosphate + acetyl-CoA = N-acetyl-alpha-D-glucosamine 1-phosphate + CoA + H(+)</text>
        <dbReference type="Rhea" id="RHEA:13725"/>
        <dbReference type="ChEBI" id="CHEBI:15378"/>
        <dbReference type="ChEBI" id="CHEBI:57287"/>
        <dbReference type="ChEBI" id="CHEBI:57288"/>
        <dbReference type="ChEBI" id="CHEBI:57776"/>
        <dbReference type="ChEBI" id="CHEBI:58516"/>
        <dbReference type="EC" id="2.3.1.157"/>
    </reaction>
</comment>
<organism evidence="20 21">
    <name type="scientific">Sulfurospirillum barnesii (strain ATCC 700032 / DSM 10660 / SES-3)</name>
    <dbReference type="NCBI Taxonomy" id="760154"/>
    <lineage>
        <taxon>Bacteria</taxon>
        <taxon>Pseudomonadati</taxon>
        <taxon>Campylobacterota</taxon>
        <taxon>Epsilonproteobacteria</taxon>
        <taxon>Campylobacterales</taxon>
        <taxon>Sulfurospirillaceae</taxon>
        <taxon>Sulfurospirillum</taxon>
    </lineage>
</organism>
<feature type="binding site" evidence="18">
    <location>
        <position position="340"/>
    </location>
    <ligand>
        <name>UDP-N-acetyl-alpha-D-glucosamine</name>
        <dbReference type="ChEBI" id="CHEBI:57705"/>
    </ligand>
</feature>
<dbReference type="GO" id="GO:0019134">
    <property type="term" value="F:glucosamine-1-phosphate N-acetyltransferase activity"/>
    <property type="evidence" value="ECO:0007669"/>
    <property type="project" value="UniProtKB-UniRule"/>
</dbReference>
<feature type="binding site" evidence="18">
    <location>
        <position position="351"/>
    </location>
    <ligand>
        <name>UDP-N-acetyl-alpha-D-glucosamine</name>
        <dbReference type="ChEBI" id="CHEBI:57705"/>
    </ligand>
</feature>